<dbReference type="Proteomes" id="UP001281147">
    <property type="component" value="Unassembled WGS sequence"/>
</dbReference>
<sequence>MSTASRPTTSHGNQQSSYRDLKFGDATCAQLLEEEPIPSVEMSDHAKATLFRLIAHTYLNTQHYIEVLDLVDDLKNDPERSNPLRAFIIQNVLPAIWILPEAGEAPPADMKELQKVLTDKAIRWLRRPEAEAWINAHFLWTHTATFSMVKGQVIQQHNNTATLLENARPSTSRVSGGQNSQAPPARPSIMKGKGRDLSTYHPRQSIEDYDDRDSAPRPQREIEYGVQPDPPRRNSRNTQEHVPDDFGYTQPSATSGGTPKRSTFAARPISNRHHDRYEDSGSDDSYESPPRRTHMSSTPRSFSRPRLAQADQDEEDERPLRSGKRLERAPDVNRTPEAEDRIAFEMIGEQLKEFGKLSVSDNSALRSPTPRRYNQASPGQRQRTSPVRSELSSPRQRQTSPARSQRASPANRVSPAPQRYQHTGASHSRHISPPGYRATPESRRRRRSRSYRASNDDNDSS</sequence>
<organism evidence="1 2">
    <name type="scientific">Vermiconidia calcicola</name>
    <dbReference type="NCBI Taxonomy" id="1690605"/>
    <lineage>
        <taxon>Eukaryota</taxon>
        <taxon>Fungi</taxon>
        <taxon>Dikarya</taxon>
        <taxon>Ascomycota</taxon>
        <taxon>Pezizomycotina</taxon>
        <taxon>Dothideomycetes</taxon>
        <taxon>Dothideomycetidae</taxon>
        <taxon>Mycosphaerellales</taxon>
        <taxon>Extremaceae</taxon>
        <taxon>Vermiconidia</taxon>
    </lineage>
</organism>
<protein>
    <submittedName>
        <fullName evidence="1">Uncharacterized protein</fullName>
    </submittedName>
</protein>
<evidence type="ECO:0000313" key="2">
    <source>
        <dbReference type="Proteomes" id="UP001281147"/>
    </source>
</evidence>
<evidence type="ECO:0000313" key="1">
    <source>
        <dbReference type="EMBL" id="KAK3712721.1"/>
    </source>
</evidence>
<reference evidence="1" key="1">
    <citation type="submission" date="2023-07" db="EMBL/GenBank/DDBJ databases">
        <title>Black Yeasts Isolated from many extreme environments.</title>
        <authorList>
            <person name="Coleine C."/>
            <person name="Stajich J.E."/>
            <person name="Selbmann L."/>
        </authorList>
    </citation>
    <scope>NUCLEOTIDE SEQUENCE</scope>
    <source>
        <strain evidence="1">CCFEE 5714</strain>
    </source>
</reference>
<accession>A0ACC3N9I5</accession>
<gene>
    <name evidence="1" type="ORF">LTR37_008985</name>
</gene>
<keyword evidence="2" id="KW-1185">Reference proteome</keyword>
<proteinExistence type="predicted"/>
<dbReference type="EMBL" id="JAUTXU010000068">
    <property type="protein sequence ID" value="KAK3712721.1"/>
    <property type="molecule type" value="Genomic_DNA"/>
</dbReference>
<comment type="caution">
    <text evidence="1">The sequence shown here is derived from an EMBL/GenBank/DDBJ whole genome shotgun (WGS) entry which is preliminary data.</text>
</comment>
<name>A0ACC3N9I5_9PEZI</name>